<evidence type="ECO:0000256" key="2">
    <source>
        <dbReference type="ARBA" id="ARBA00022448"/>
    </source>
</evidence>
<keyword evidence="6" id="KW-0408">Iron</keyword>
<dbReference type="InterPro" id="IPR000531">
    <property type="entry name" value="Beta-barrel_TonB"/>
</dbReference>
<keyword evidence="8 11" id="KW-0798">TonB box</keyword>
<dbReference type="InterPro" id="IPR036942">
    <property type="entry name" value="Beta-barrel_TonB_sf"/>
</dbReference>
<evidence type="ECO:0000256" key="1">
    <source>
        <dbReference type="ARBA" id="ARBA00004571"/>
    </source>
</evidence>
<organism evidence="14 15">
    <name type="scientific">Novosphingobium beihaiensis</name>
    <dbReference type="NCBI Taxonomy" id="2930389"/>
    <lineage>
        <taxon>Bacteria</taxon>
        <taxon>Pseudomonadati</taxon>
        <taxon>Pseudomonadota</taxon>
        <taxon>Alphaproteobacteria</taxon>
        <taxon>Sphingomonadales</taxon>
        <taxon>Sphingomonadaceae</taxon>
        <taxon>Novosphingobium</taxon>
    </lineage>
</organism>
<evidence type="ECO:0000256" key="3">
    <source>
        <dbReference type="ARBA" id="ARBA00022452"/>
    </source>
</evidence>
<comment type="subcellular location">
    <subcellularLocation>
        <location evidence="1">Cell outer membrane</location>
        <topology evidence="1">Multi-pass membrane protein</topology>
    </subcellularLocation>
</comment>
<reference evidence="14 15" key="1">
    <citation type="submission" date="2022-04" db="EMBL/GenBank/DDBJ databases">
        <title>Identification of a novel bacterium isolated from mangrove sediments.</title>
        <authorList>
            <person name="Pan X."/>
        </authorList>
    </citation>
    <scope>NUCLEOTIDE SEQUENCE [LARGE SCALE GENOMIC DNA]</scope>
    <source>
        <strain evidence="14 15">B2638</strain>
    </source>
</reference>
<dbReference type="Pfam" id="PF00593">
    <property type="entry name" value="TonB_dep_Rec_b-barrel"/>
    <property type="match status" value="1"/>
</dbReference>
<evidence type="ECO:0000256" key="6">
    <source>
        <dbReference type="ARBA" id="ARBA00023004"/>
    </source>
</evidence>
<keyword evidence="12" id="KW-0732">Signal</keyword>
<keyword evidence="7" id="KW-0406">Ion transport</keyword>
<accession>A0ABT0BPT2</accession>
<keyword evidence="14" id="KW-0675">Receptor</keyword>
<evidence type="ECO:0000256" key="11">
    <source>
        <dbReference type="RuleBase" id="RU003357"/>
    </source>
</evidence>
<keyword evidence="5" id="KW-0812">Transmembrane</keyword>
<dbReference type="SUPFAM" id="SSF56935">
    <property type="entry name" value="Porins"/>
    <property type="match status" value="1"/>
</dbReference>
<keyword evidence="15" id="KW-1185">Reference proteome</keyword>
<gene>
    <name evidence="14" type="ORF">MTR66_08605</name>
</gene>
<evidence type="ECO:0000313" key="15">
    <source>
        <dbReference type="Proteomes" id="UP001202281"/>
    </source>
</evidence>
<name>A0ABT0BPT2_9SPHN</name>
<keyword evidence="9 11" id="KW-0472">Membrane</keyword>
<keyword evidence="2" id="KW-0813">Transport</keyword>
<evidence type="ECO:0000256" key="4">
    <source>
        <dbReference type="ARBA" id="ARBA00022496"/>
    </source>
</evidence>
<dbReference type="PANTHER" id="PTHR32552">
    <property type="entry name" value="FERRICHROME IRON RECEPTOR-RELATED"/>
    <property type="match status" value="1"/>
</dbReference>
<keyword evidence="4" id="KW-0410">Iron transport</keyword>
<protein>
    <submittedName>
        <fullName evidence="14">TonB-dependent receptor</fullName>
    </submittedName>
</protein>
<evidence type="ECO:0000256" key="9">
    <source>
        <dbReference type="ARBA" id="ARBA00023136"/>
    </source>
</evidence>
<dbReference type="InterPro" id="IPR011662">
    <property type="entry name" value="Secretin/TonB_short_N"/>
</dbReference>
<evidence type="ECO:0000256" key="7">
    <source>
        <dbReference type="ARBA" id="ARBA00023065"/>
    </source>
</evidence>
<dbReference type="EMBL" id="JALHLG010000009">
    <property type="protein sequence ID" value="MCJ2186873.1"/>
    <property type="molecule type" value="Genomic_DNA"/>
</dbReference>
<evidence type="ECO:0000256" key="10">
    <source>
        <dbReference type="ARBA" id="ARBA00023237"/>
    </source>
</evidence>
<dbReference type="Pfam" id="PF07715">
    <property type="entry name" value="Plug"/>
    <property type="match status" value="1"/>
</dbReference>
<comment type="similarity">
    <text evidence="11">Belongs to the TonB-dependent receptor family.</text>
</comment>
<dbReference type="SMART" id="SM00965">
    <property type="entry name" value="STN"/>
    <property type="match status" value="1"/>
</dbReference>
<dbReference type="Gene3D" id="3.55.50.30">
    <property type="match status" value="1"/>
</dbReference>
<dbReference type="Proteomes" id="UP001202281">
    <property type="component" value="Unassembled WGS sequence"/>
</dbReference>
<feature type="domain" description="Secretin/TonB short N-terminal" evidence="13">
    <location>
        <begin position="53"/>
        <end position="103"/>
    </location>
</feature>
<evidence type="ECO:0000256" key="5">
    <source>
        <dbReference type="ARBA" id="ARBA00022692"/>
    </source>
</evidence>
<dbReference type="InterPro" id="IPR039426">
    <property type="entry name" value="TonB-dep_rcpt-like"/>
</dbReference>
<dbReference type="InterPro" id="IPR012910">
    <property type="entry name" value="Plug_dom"/>
</dbReference>
<dbReference type="Gene3D" id="2.40.170.20">
    <property type="entry name" value="TonB-dependent receptor, beta-barrel domain"/>
    <property type="match status" value="1"/>
</dbReference>
<evidence type="ECO:0000256" key="12">
    <source>
        <dbReference type="SAM" id="SignalP"/>
    </source>
</evidence>
<evidence type="ECO:0000256" key="8">
    <source>
        <dbReference type="ARBA" id="ARBA00023077"/>
    </source>
</evidence>
<proteinExistence type="inferred from homology"/>
<evidence type="ECO:0000259" key="13">
    <source>
        <dbReference type="SMART" id="SM00965"/>
    </source>
</evidence>
<keyword evidence="10" id="KW-0998">Cell outer membrane</keyword>
<sequence>MRRSWVCVSAAALALGVWSSPPAEARDGARHSIDIRAGTLSGAIAELSREERVSIGAEGALPQVRTPRVHGTMTIGEALQRLLAGTGYVARRVGGTAWRIEPAPAAAPPPVPAAPPPEPPPVPILVTATKQPLDLLSLPAAVSVAQLDEAERQDPGSDSTTVSSQLEGLALTSLGPGRNRMFLRGIADSAFSGESQSTVAVVLDEARLTYSAPDPDIRLVDIERVEVLKGPQGSLYGTGALGGIYRLVSHPADLDAASLTLSGGSSTAIHGDAGYSGSVVANLPVVRGTAGVRLVGYRSKEPGWIDTGPRHDSNSTSVSGLRATAGLVPAAGWRLDLTGFGQWLEARDSSYVYAPGSYSRPAQNAEPHDNDLRHLAGRLTGGIGAIDLLLASAMTWHNVDDRLDATIGAESLGLDNPQTLFKKRRFRVWDNDLRLRGDLGALGWLAGLSHLEARQVFVDTLEGTQGEQLIADDDRRVSHDTAAYFDLTLPVTATLSLDGGARLFASSVRETRQVLSGPVSRSQHKAGMTPSLAVAWQPNADRLIYLRYGSAFRQGGSDINGGGSIESLKGDELASIEAGWRERLPGGGHFELSAWYTRWEDVQSDVLDDSGLIETANAGNARIIGIEGSLGLVLAPRWRLDAGANYTSALLTRSALGFELHDRHLPVVPEYTVRGALRHDFALGPADAWARVSLRYIGPSRMSFDPDLDRRMGNLLESTVEVHAALGSWNLGLQAQNLFANKGNTFAFGNPFRYRTERQYTPQRPLTVSLMVSRAF</sequence>
<keyword evidence="3" id="KW-1134">Transmembrane beta strand</keyword>
<comment type="caution">
    <text evidence="14">The sequence shown here is derived from an EMBL/GenBank/DDBJ whole genome shotgun (WGS) entry which is preliminary data.</text>
</comment>
<evidence type="ECO:0000313" key="14">
    <source>
        <dbReference type="EMBL" id="MCJ2186873.1"/>
    </source>
</evidence>
<dbReference type="RefSeq" id="WP_243919796.1">
    <property type="nucleotide sequence ID" value="NZ_JALHLG010000009.1"/>
</dbReference>
<feature type="chain" id="PRO_5045838554" evidence="12">
    <location>
        <begin position="26"/>
        <end position="776"/>
    </location>
</feature>
<feature type="signal peptide" evidence="12">
    <location>
        <begin position="1"/>
        <end position="25"/>
    </location>
</feature>
<dbReference type="PANTHER" id="PTHR32552:SF81">
    <property type="entry name" value="TONB-DEPENDENT OUTER MEMBRANE RECEPTOR"/>
    <property type="match status" value="1"/>
</dbReference>